<dbReference type="InterPro" id="IPR036249">
    <property type="entry name" value="Thioredoxin-like_sf"/>
</dbReference>
<sequence length="209" mass="23594">MKRLGILFTALLLWSWVAVAQEYKAGVDYELITPPQPTADPAKIEVREFFWYGCPHCLDFEPDLGAWLAKMPKDVNFIRQPAIFNERWGAHAKAYFTAEALGVAEKLHADFYEAIQKKQRELMKEDDVAKFFAEHGVADADFRKAYHSFAVDTQLRQAQAMGPEYGVTGTPTVVVNGKYRLTGKLAKSYPNLIAILNSLIEQERAGAKH</sequence>
<evidence type="ECO:0000256" key="2">
    <source>
        <dbReference type="ARBA" id="ARBA00005791"/>
    </source>
</evidence>
<dbReference type="InterPro" id="IPR001853">
    <property type="entry name" value="DSBA-like_thioredoxin_dom"/>
</dbReference>
<evidence type="ECO:0000313" key="12">
    <source>
        <dbReference type="Proteomes" id="UP000824988"/>
    </source>
</evidence>
<comment type="subcellular location">
    <subcellularLocation>
        <location evidence="1 7">Periplasm</location>
    </subcellularLocation>
</comment>
<accession>A0A8D4VTN7</accession>
<dbReference type="CDD" id="cd03019">
    <property type="entry name" value="DsbA_DsbA"/>
    <property type="match status" value="1"/>
</dbReference>
<dbReference type="InterPro" id="IPR013766">
    <property type="entry name" value="Thioredoxin_domain"/>
</dbReference>
<evidence type="ECO:0000259" key="10">
    <source>
        <dbReference type="PROSITE" id="PS51352"/>
    </source>
</evidence>
<keyword evidence="6" id="KW-0676">Redox-active center</keyword>
<dbReference type="InterPro" id="IPR023205">
    <property type="entry name" value="DsbA/DsbL"/>
</dbReference>
<dbReference type="EMBL" id="AP019782">
    <property type="protein sequence ID" value="BBL72417.1"/>
    <property type="molecule type" value="Genomic_DNA"/>
</dbReference>
<comment type="similarity">
    <text evidence="2">Belongs to the thioredoxin family. DsbA subfamily.</text>
</comment>
<evidence type="ECO:0000256" key="6">
    <source>
        <dbReference type="ARBA" id="ARBA00023284"/>
    </source>
</evidence>
<keyword evidence="5 7" id="KW-1015">Disulfide bond</keyword>
<dbReference type="KEGG" id="moz:MoryE10_30230"/>
<feature type="signal peptide" evidence="9">
    <location>
        <begin position="1"/>
        <end position="20"/>
    </location>
</feature>
<dbReference type="Gene3D" id="3.40.30.10">
    <property type="entry name" value="Glutaredoxin"/>
    <property type="match status" value="1"/>
</dbReference>
<dbReference type="InterPro" id="IPR050824">
    <property type="entry name" value="Thiol_disulfide_DsbA"/>
</dbReference>
<protein>
    <recommendedName>
        <fullName evidence="7">Thiol:disulfide interchange protein</fullName>
    </recommendedName>
</protein>
<dbReference type="GO" id="GO:0042597">
    <property type="term" value="C:periplasmic space"/>
    <property type="evidence" value="ECO:0007669"/>
    <property type="project" value="UniProtKB-SubCell"/>
</dbReference>
<dbReference type="GO" id="GO:0016491">
    <property type="term" value="F:oxidoreductase activity"/>
    <property type="evidence" value="ECO:0007669"/>
    <property type="project" value="InterPro"/>
</dbReference>
<dbReference type="SUPFAM" id="SSF52833">
    <property type="entry name" value="Thioredoxin-like"/>
    <property type="match status" value="1"/>
</dbReference>
<feature type="disulfide bond" description="Redox-active" evidence="8">
    <location>
        <begin position="54"/>
        <end position="57"/>
    </location>
</feature>
<gene>
    <name evidence="11" type="primary">dsbA</name>
    <name evidence="11" type="ORF">MoryE10_30230</name>
</gene>
<reference evidence="11" key="1">
    <citation type="submission" date="2019-06" db="EMBL/GenBank/DDBJ databases">
        <title>Complete genome sequence of Methylogaea oryzae strain JCM16910.</title>
        <authorList>
            <person name="Asakawa S."/>
        </authorList>
    </citation>
    <scope>NUCLEOTIDE SEQUENCE</scope>
    <source>
        <strain evidence="11">E10</strain>
    </source>
</reference>
<evidence type="ECO:0000256" key="4">
    <source>
        <dbReference type="ARBA" id="ARBA00022764"/>
    </source>
</evidence>
<keyword evidence="3 9" id="KW-0732">Signal</keyword>
<dbReference type="PANTHER" id="PTHR35891:SF2">
    <property type="entry name" value="THIOL:DISULFIDE INTERCHANGE PROTEIN DSBA"/>
    <property type="match status" value="1"/>
</dbReference>
<feature type="chain" id="PRO_5034393419" description="Thiol:disulfide interchange protein" evidence="9">
    <location>
        <begin position="21"/>
        <end position="209"/>
    </location>
</feature>
<dbReference type="PROSITE" id="PS51352">
    <property type="entry name" value="THIOREDOXIN_2"/>
    <property type="match status" value="1"/>
</dbReference>
<evidence type="ECO:0000256" key="7">
    <source>
        <dbReference type="PIRNR" id="PIRNR001488"/>
    </source>
</evidence>
<evidence type="ECO:0000256" key="5">
    <source>
        <dbReference type="ARBA" id="ARBA00023157"/>
    </source>
</evidence>
<evidence type="ECO:0000256" key="8">
    <source>
        <dbReference type="PIRSR" id="PIRSR001488-1"/>
    </source>
</evidence>
<dbReference type="Proteomes" id="UP000824988">
    <property type="component" value="Chromosome"/>
</dbReference>
<evidence type="ECO:0000256" key="1">
    <source>
        <dbReference type="ARBA" id="ARBA00004418"/>
    </source>
</evidence>
<evidence type="ECO:0000313" key="11">
    <source>
        <dbReference type="EMBL" id="BBL72417.1"/>
    </source>
</evidence>
<dbReference type="PIRSF" id="PIRSF001488">
    <property type="entry name" value="Tdi_protein"/>
    <property type="match status" value="1"/>
</dbReference>
<dbReference type="AlphaFoldDB" id="A0A8D4VTN7"/>
<dbReference type="PANTHER" id="PTHR35891">
    <property type="entry name" value="THIOL:DISULFIDE INTERCHANGE PROTEIN DSBA"/>
    <property type="match status" value="1"/>
</dbReference>
<feature type="domain" description="Thioredoxin" evidence="10">
    <location>
        <begin position="12"/>
        <end position="201"/>
    </location>
</feature>
<proteinExistence type="inferred from homology"/>
<keyword evidence="4 7" id="KW-0574">Periplasm</keyword>
<name>A0A8D4VTN7_9GAMM</name>
<dbReference type="Pfam" id="PF01323">
    <property type="entry name" value="DSBA"/>
    <property type="match status" value="1"/>
</dbReference>
<organism evidence="11 12">
    <name type="scientific">Methylogaea oryzae</name>
    <dbReference type="NCBI Taxonomy" id="1295382"/>
    <lineage>
        <taxon>Bacteria</taxon>
        <taxon>Pseudomonadati</taxon>
        <taxon>Pseudomonadota</taxon>
        <taxon>Gammaproteobacteria</taxon>
        <taxon>Methylococcales</taxon>
        <taxon>Methylococcaceae</taxon>
        <taxon>Methylogaea</taxon>
    </lineage>
</organism>
<keyword evidence="12" id="KW-1185">Reference proteome</keyword>
<evidence type="ECO:0000256" key="3">
    <source>
        <dbReference type="ARBA" id="ARBA00022729"/>
    </source>
</evidence>
<dbReference type="RefSeq" id="WP_082411594.1">
    <property type="nucleotide sequence ID" value="NZ_AP019782.1"/>
</dbReference>
<evidence type="ECO:0000256" key="9">
    <source>
        <dbReference type="SAM" id="SignalP"/>
    </source>
</evidence>